<accession>A0ACA9YAA0</accession>
<proteinExistence type="predicted"/>
<sequence length="389" mass="44098">MSDEVSFISQFSQKTSSSFLKDFMGYFNVWSPKVSPQEEPGNQLLGENEGEVFQNRRGLVSNESFFHQKERKLGQISLHSSFNDLVNEGNDTEVDNIFKGSQPNNKLREFSSPDSEMSIVPDFPPEDSGILADNEVSSEESIAEEELSTTRKRNKFKLFTKVKTLPHTKSLKGLKRDPLNNSETFLSDKPATEKNYAVNKPNNVTNSKINDFSPVKLQLLFREQLDDEKVVPLSNAIFTKTDPLFPISMEVKTNTQVDSKSNSRKSQKTKAFLKNFFNNWYKFKPHSESAELENQVFSPDSHRRRISDVPAISEIEGEEVLDQSSLGERRQRSSSTVASLFNLPNLAPISSSSQPPSIKSTERSPKMRSFFTFNRKNSSHVRFVSPVEG</sequence>
<dbReference type="Proteomes" id="UP001152531">
    <property type="component" value="Unassembled WGS sequence"/>
</dbReference>
<evidence type="ECO:0000313" key="2">
    <source>
        <dbReference type="Proteomes" id="UP001152531"/>
    </source>
</evidence>
<name>A0ACA9YAA0_9ASCO</name>
<keyword evidence="2" id="KW-1185">Reference proteome</keyword>
<gene>
    <name evidence="1" type="ORF">CLIB1444_07S01838</name>
</gene>
<protein>
    <submittedName>
        <fullName evidence="1">Uncharacterized protein</fullName>
    </submittedName>
</protein>
<evidence type="ECO:0000313" key="1">
    <source>
        <dbReference type="EMBL" id="CAH6721760.1"/>
    </source>
</evidence>
<dbReference type="EMBL" id="CALSDN010000007">
    <property type="protein sequence ID" value="CAH6721760.1"/>
    <property type="molecule type" value="Genomic_DNA"/>
</dbReference>
<organism evidence="1 2">
    <name type="scientific">[Candida] jaroonii</name>
    <dbReference type="NCBI Taxonomy" id="467808"/>
    <lineage>
        <taxon>Eukaryota</taxon>
        <taxon>Fungi</taxon>
        <taxon>Dikarya</taxon>
        <taxon>Ascomycota</taxon>
        <taxon>Saccharomycotina</taxon>
        <taxon>Pichiomycetes</taxon>
        <taxon>Debaryomycetaceae</taxon>
        <taxon>Yamadazyma</taxon>
    </lineage>
</organism>
<reference evidence="1" key="1">
    <citation type="submission" date="2022-06" db="EMBL/GenBank/DDBJ databases">
        <authorList>
            <person name="Legras J.-L."/>
            <person name="Devillers H."/>
            <person name="Grondin C."/>
        </authorList>
    </citation>
    <scope>NUCLEOTIDE SEQUENCE</scope>
    <source>
        <strain evidence="1">CLIB 1444</strain>
    </source>
</reference>
<comment type="caution">
    <text evidence="1">The sequence shown here is derived from an EMBL/GenBank/DDBJ whole genome shotgun (WGS) entry which is preliminary data.</text>
</comment>